<dbReference type="GO" id="GO:0016747">
    <property type="term" value="F:acyltransferase activity, transferring groups other than amino-acyl groups"/>
    <property type="evidence" value="ECO:0007669"/>
    <property type="project" value="InterPro"/>
</dbReference>
<dbReference type="EMBL" id="AAQH01000003">
    <property type="protein sequence ID" value="EAT13015.1"/>
    <property type="molecule type" value="Genomic_DNA"/>
</dbReference>
<dbReference type="InterPro" id="IPR000182">
    <property type="entry name" value="GNAT_dom"/>
</dbReference>
<keyword evidence="3" id="KW-1185">Reference proteome</keyword>
<evidence type="ECO:0000313" key="3">
    <source>
        <dbReference type="Proteomes" id="UP000004263"/>
    </source>
</evidence>
<feature type="domain" description="N-acetyltransferase" evidence="1">
    <location>
        <begin position="1"/>
        <end position="137"/>
    </location>
</feature>
<dbReference type="PROSITE" id="PS51186">
    <property type="entry name" value="GNAT"/>
    <property type="match status" value="1"/>
</dbReference>
<dbReference type="STRING" id="207949.RED65_15002"/>
<protein>
    <recommendedName>
        <fullName evidence="1">N-acetyltransferase domain-containing protein</fullName>
    </recommendedName>
</protein>
<accession>Q1N450</accession>
<dbReference type="Gene3D" id="3.40.630.30">
    <property type="match status" value="1"/>
</dbReference>
<dbReference type="HOGENOM" id="CLU_153853_0_0_6"/>
<dbReference type="Pfam" id="PF00583">
    <property type="entry name" value="Acetyltransf_1"/>
    <property type="match status" value="1"/>
</dbReference>
<dbReference type="OrthoDB" id="5736859at2"/>
<evidence type="ECO:0000259" key="1">
    <source>
        <dbReference type="PROSITE" id="PS51186"/>
    </source>
</evidence>
<comment type="caution">
    <text evidence="2">The sequence shown here is derived from an EMBL/GenBank/DDBJ whole genome shotgun (WGS) entry which is preliminary data.</text>
</comment>
<evidence type="ECO:0000313" key="2">
    <source>
        <dbReference type="EMBL" id="EAT13015.1"/>
    </source>
</evidence>
<organism evidence="2 3">
    <name type="scientific">Bermanella marisrubri</name>
    <dbReference type="NCBI Taxonomy" id="207949"/>
    <lineage>
        <taxon>Bacteria</taxon>
        <taxon>Pseudomonadati</taxon>
        <taxon>Pseudomonadota</taxon>
        <taxon>Gammaproteobacteria</taxon>
        <taxon>Oceanospirillales</taxon>
        <taxon>Oceanospirillaceae</taxon>
        <taxon>Bermanella</taxon>
    </lineage>
</organism>
<dbReference type="SUPFAM" id="SSF55729">
    <property type="entry name" value="Acyl-CoA N-acyltransferases (Nat)"/>
    <property type="match status" value="1"/>
</dbReference>
<dbReference type="InterPro" id="IPR016181">
    <property type="entry name" value="Acyl_CoA_acyltransferase"/>
</dbReference>
<gene>
    <name evidence="2" type="ORF">RED65_15002</name>
</gene>
<dbReference type="AlphaFoldDB" id="Q1N450"/>
<dbReference type="RefSeq" id="WP_007018086.1">
    <property type="nucleotide sequence ID" value="NZ_CH724115.1"/>
</dbReference>
<proteinExistence type="predicted"/>
<reference evidence="2 3" key="1">
    <citation type="submission" date="2006-03" db="EMBL/GenBank/DDBJ databases">
        <authorList>
            <person name="Pinhassi J."/>
            <person name="Pedros-Alio C."/>
            <person name="Ferriera S."/>
            <person name="Johnson J."/>
            <person name="Kravitz S."/>
            <person name="Halpern A."/>
            <person name="Remington K."/>
            <person name="Beeson K."/>
            <person name="Tran B."/>
            <person name="Rogers Y.-H."/>
            <person name="Friedman R."/>
            <person name="Venter J.C."/>
        </authorList>
    </citation>
    <scope>NUCLEOTIDE SEQUENCE [LARGE SCALE GENOMIC DNA]</scope>
    <source>
        <strain evidence="2 3">RED65</strain>
    </source>
</reference>
<sequence>MPVYLDWLTDQPTTQQTSDLRKLLQDAPDAWNVPDCPEDYVAIMAGDVAATVALGIFNGRIVALCELQRSDQGLHIERILVREATRARTVATQLVHRLSQWADKEHATLLIRDEGERLNQLLAFGFQKHGDLWIRRN</sequence>
<name>Q1N450_9GAMM</name>
<dbReference type="Proteomes" id="UP000004263">
    <property type="component" value="Unassembled WGS sequence"/>
</dbReference>